<organism evidence="13 14">
    <name type="scientific">Nicotiana attenuata</name>
    <name type="common">Coyote tobacco</name>
    <dbReference type="NCBI Taxonomy" id="49451"/>
    <lineage>
        <taxon>Eukaryota</taxon>
        <taxon>Viridiplantae</taxon>
        <taxon>Streptophyta</taxon>
        <taxon>Embryophyta</taxon>
        <taxon>Tracheophyta</taxon>
        <taxon>Spermatophyta</taxon>
        <taxon>Magnoliopsida</taxon>
        <taxon>eudicotyledons</taxon>
        <taxon>Gunneridae</taxon>
        <taxon>Pentapetalae</taxon>
        <taxon>asterids</taxon>
        <taxon>lamiids</taxon>
        <taxon>Solanales</taxon>
        <taxon>Solanaceae</taxon>
        <taxon>Nicotianoideae</taxon>
        <taxon>Nicotianeae</taxon>
        <taxon>Nicotiana</taxon>
    </lineage>
</organism>
<dbReference type="SMR" id="A0A1J6JCY2"/>
<evidence type="ECO:0000256" key="4">
    <source>
        <dbReference type="ARBA" id="ARBA00014038"/>
    </source>
</evidence>
<evidence type="ECO:0000256" key="8">
    <source>
        <dbReference type="ARBA" id="ARBA00023136"/>
    </source>
</evidence>
<dbReference type="Pfam" id="PF01267">
    <property type="entry name" value="F-actin_cap_A"/>
    <property type="match status" value="1"/>
</dbReference>
<dbReference type="SUPFAM" id="SSF90096">
    <property type="entry name" value="Subunits of heterodimeric actin filament capping protein Capz"/>
    <property type="match status" value="1"/>
</dbReference>
<dbReference type="SMART" id="SM00563">
    <property type="entry name" value="PlsC"/>
    <property type="match status" value="1"/>
</dbReference>
<reference evidence="13" key="1">
    <citation type="submission" date="2016-11" db="EMBL/GenBank/DDBJ databases">
        <title>The genome of Nicotiana attenuata.</title>
        <authorList>
            <person name="Xu S."/>
            <person name="Brockmoeller T."/>
            <person name="Gaquerel E."/>
            <person name="Navarro A."/>
            <person name="Kuhl H."/>
            <person name="Gase K."/>
            <person name="Ling Z."/>
            <person name="Zhou W."/>
            <person name="Kreitzer C."/>
            <person name="Stanke M."/>
            <person name="Tang H."/>
            <person name="Lyons E."/>
            <person name="Pandey P."/>
            <person name="Pandey S.P."/>
            <person name="Timmermann B."/>
            <person name="Baldwin I.T."/>
        </authorList>
    </citation>
    <scope>NUCLEOTIDE SEQUENCE [LARGE SCALE GENOMIC DNA]</scope>
    <source>
        <strain evidence="13">UT</strain>
    </source>
</reference>
<feature type="coiled-coil region" evidence="11">
    <location>
        <begin position="387"/>
        <end position="415"/>
    </location>
</feature>
<dbReference type="GO" id="GO:0006644">
    <property type="term" value="P:phospholipid metabolic process"/>
    <property type="evidence" value="ECO:0007669"/>
    <property type="project" value="InterPro"/>
</dbReference>
<dbReference type="Gramene" id="OIT07551">
    <property type="protein sequence ID" value="OIT07551"/>
    <property type="gene ID" value="A4A49_41360"/>
</dbReference>
<dbReference type="GO" id="GO:0008290">
    <property type="term" value="C:F-actin capping protein complex"/>
    <property type="evidence" value="ECO:0007669"/>
    <property type="project" value="InterPro"/>
</dbReference>
<evidence type="ECO:0000259" key="12">
    <source>
        <dbReference type="SMART" id="SM00563"/>
    </source>
</evidence>
<keyword evidence="8" id="KW-0472">Membrane</keyword>
<dbReference type="PROSITE" id="PS00748">
    <property type="entry name" value="F_ACTIN_CAPPING_A_1"/>
    <property type="match status" value="1"/>
</dbReference>
<evidence type="ECO:0000256" key="1">
    <source>
        <dbReference type="ARBA" id="ARBA00004370"/>
    </source>
</evidence>
<evidence type="ECO:0000256" key="7">
    <source>
        <dbReference type="ARBA" id="ARBA00023098"/>
    </source>
</evidence>
<dbReference type="AlphaFoldDB" id="A0A1J6JCY2"/>
<evidence type="ECO:0000256" key="11">
    <source>
        <dbReference type="SAM" id="Coils"/>
    </source>
</evidence>
<dbReference type="InterPro" id="IPR042276">
    <property type="entry name" value="CapZ_alpha/beta_2"/>
</dbReference>
<dbReference type="FunFam" id="3.90.1150.210:FF:000003">
    <property type="entry name" value="F-actin-capping protein subunit alpha"/>
    <property type="match status" value="1"/>
</dbReference>
<dbReference type="Proteomes" id="UP000187609">
    <property type="component" value="Unassembled WGS sequence"/>
</dbReference>
<dbReference type="GO" id="GO:0016020">
    <property type="term" value="C:membrane"/>
    <property type="evidence" value="ECO:0007669"/>
    <property type="project" value="UniProtKB-SubCell"/>
</dbReference>
<evidence type="ECO:0000256" key="9">
    <source>
        <dbReference type="ARBA" id="ARBA00023203"/>
    </source>
</evidence>
<protein>
    <recommendedName>
        <fullName evidence="4">F-actin-capping protein subunit alpha</fullName>
    </recommendedName>
</protein>
<dbReference type="CDD" id="cd07989">
    <property type="entry name" value="LPLAT_AGPAT-like"/>
    <property type="match status" value="1"/>
</dbReference>
<gene>
    <name evidence="13" type="ORF">A4A49_41360</name>
</gene>
<keyword evidence="7" id="KW-0443">Lipid metabolism</keyword>
<dbReference type="PANTHER" id="PTHR10653:SF0">
    <property type="entry name" value="F-ACTIN-CAPPING PROTEIN SUBUNIT ALPHA"/>
    <property type="match status" value="1"/>
</dbReference>
<feature type="domain" description="Phospholipid/glycerol acyltransferase" evidence="12">
    <location>
        <begin position="137"/>
        <end position="264"/>
    </location>
</feature>
<keyword evidence="9" id="KW-0009">Actin-binding</keyword>
<keyword evidence="6" id="KW-0808">Transferase</keyword>
<dbReference type="InterPro" id="IPR042489">
    <property type="entry name" value="CapZ_alpha_1"/>
</dbReference>
<dbReference type="GO" id="GO:0051016">
    <property type="term" value="P:barbed-end actin filament capping"/>
    <property type="evidence" value="ECO:0007669"/>
    <property type="project" value="InterPro"/>
</dbReference>
<dbReference type="PRINTS" id="PR00979">
    <property type="entry name" value="TAFAZZIN"/>
</dbReference>
<dbReference type="GO" id="GO:0051015">
    <property type="term" value="F:actin filament binding"/>
    <property type="evidence" value="ECO:0007669"/>
    <property type="project" value="TreeGrafter"/>
</dbReference>
<comment type="subcellular location">
    <subcellularLocation>
        <location evidence="1">Membrane</location>
    </subcellularLocation>
</comment>
<comment type="caution">
    <text evidence="13">The sequence shown here is derived from an EMBL/GenBank/DDBJ whole genome shotgun (WGS) entry which is preliminary data.</text>
</comment>
<name>A0A1J6JCY2_NICAT</name>
<dbReference type="GO" id="GO:0016746">
    <property type="term" value="F:acyltransferase activity"/>
    <property type="evidence" value="ECO:0007669"/>
    <property type="project" value="UniProtKB-KW"/>
</dbReference>
<dbReference type="InterPro" id="IPR037282">
    <property type="entry name" value="CapZ_alpha/beta"/>
</dbReference>
<dbReference type="PROSITE" id="PS00749">
    <property type="entry name" value="F_ACTIN_CAPPING_A_2"/>
    <property type="match status" value="1"/>
</dbReference>
<dbReference type="FunFam" id="3.30.1140.60:FF:000003">
    <property type="entry name" value="F-actin-capping protein subunit alpha"/>
    <property type="match status" value="1"/>
</dbReference>
<evidence type="ECO:0000256" key="6">
    <source>
        <dbReference type="ARBA" id="ARBA00022679"/>
    </source>
</evidence>
<dbReference type="InterPro" id="IPR002189">
    <property type="entry name" value="CapZ_alpha"/>
</dbReference>
<evidence type="ECO:0000313" key="14">
    <source>
        <dbReference type="Proteomes" id="UP000187609"/>
    </source>
</evidence>
<comment type="similarity">
    <text evidence="2">Belongs to the F-actin-capping protein alpha subunit family.</text>
</comment>
<dbReference type="OMA" id="MSAFFKH"/>
<keyword evidence="10" id="KW-0012">Acyltransferase</keyword>
<dbReference type="InterPro" id="IPR002123">
    <property type="entry name" value="Plipid/glycerol_acylTrfase"/>
</dbReference>
<keyword evidence="11" id="KW-0175">Coiled coil</keyword>
<evidence type="ECO:0000256" key="3">
    <source>
        <dbReference type="ARBA" id="ARBA00010524"/>
    </source>
</evidence>
<comment type="similarity">
    <text evidence="3">Belongs to the taffazin family.</text>
</comment>
<evidence type="ECO:0000313" key="13">
    <source>
        <dbReference type="EMBL" id="OIT07551.1"/>
    </source>
</evidence>
<dbReference type="PANTHER" id="PTHR10653">
    <property type="entry name" value="F-ACTIN-CAPPING PROTEIN SUBUNIT ALPHA"/>
    <property type="match status" value="1"/>
</dbReference>
<dbReference type="InterPro" id="IPR017865">
    <property type="entry name" value="F-actin_cap_asu_CS"/>
</dbReference>
<dbReference type="GO" id="GO:0030863">
    <property type="term" value="C:cortical cytoskeleton"/>
    <property type="evidence" value="ECO:0007669"/>
    <property type="project" value="TreeGrafter"/>
</dbReference>
<dbReference type="Gene3D" id="3.90.1150.210">
    <property type="entry name" value="F-actin capping protein, beta subunit"/>
    <property type="match status" value="1"/>
</dbReference>
<proteinExistence type="inferred from homology"/>
<evidence type="ECO:0000256" key="2">
    <source>
        <dbReference type="ARBA" id="ARBA00010479"/>
    </source>
</evidence>
<keyword evidence="14" id="KW-1185">Reference proteome</keyword>
<dbReference type="STRING" id="49451.A0A1J6JCY2"/>
<evidence type="ECO:0000256" key="5">
    <source>
        <dbReference type="ARBA" id="ARBA00022467"/>
    </source>
</evidence>
<dbReference type="SUPFAM" id="SSF69593">
    <property type="entry name" value="Glycerol-3-phosphate (1)-acyltransferase"/>
    <property type="match status" value="1"/>
</dbReference>
<dbReference type="InterPro" id="IPR000872">
    <property type="entry name" value="Tafazzin"/>
</dbReference>
<dbReference type="EMBL" id="MJEQ01037183">
    <property type="protein sequence ID" value="OIT07551.1"/>
    <property type="molecule type" value="Genomic_DNA"/>
</dbReference>
<accession>A0A1J6JCY2</accession>
<dbReference type="GO" id="GO:0030036">
    <property type="term" value="P:actin cytoskeleton organization"/>
    <property type="evidence" value="ECO:0007669"/>
    <property type="project" value="TreeGrafter"/>
</dbReference>
<dbReference type="Pfam" id="PF01553">
    <property type="entry name" value="Acyltransferase"/>
    <property type="match status" value="1"/>
</dbReference>
<dbReference type="Gene3D" id="3.30.1140.60">
    <property type="entry name" value="F-actin capping protein, alpha subunit"/>
    <property type="match status" value="1"/>
</dbReference>
<evidence type="ECO:0000256" key="10">
    <source>
        <dbReference type="ARBA" id="ARBA00023315"/>
    </source>
</evidence>
<sequence length="713" mass="80619">MVSGRWIETGADLWKDRARSLQLRLRDRLRVAVDHHRRRPLISDGYFSSTVERWVQRFSDFRRDALPSSSTFYHRKTVSKDIDPEADSVLTRMLQAVAVPVLGNVCHVFMHGLNRVQVYGAEKLHQVLVNRAENKPLITVSNHVAAMDDPLVIAALLPPSVMLDAQNLRWTLCATDRCFRNPAMSAFFKHVKVLPVSRGDGIYQKGMDMAISKLNRGGWVHIFPEGSRSRDGGKTMGSIKRGIGRLVLDADNVPIVVPFVHTGMQDIMPVGAKLPRIGKTVTVLVGDPIEFDDLLAAEEKDNMPRGKLYDAVSTRIGDRLQMLKAQVDKLAVQEALQSQYYDRVGERAAGIVQQIDWEALGMDNYLSIEEDHVSPPRQEPISEQTLLEKQVEENSQDSNKIAKMLEEEEDSLESETELTVEQKIEIAKWFLLNSPAGEIQYVAKDVRAILKDENVYRKAAEEAFPSYNKSHLICLELPNRSGDVLVTSFGEVDKDEYLDPRTAQVAIVDHVKQACKEVRPARDEELPSAFVEEYRSAMDAEIMKYVSEAYPKGICSVYCTKGKDVEDPGSDFELVVVISAARHSPQNFCNGSWRSIWNIEFKDEIQSVEVRGKMQVGAHYFEEGNVQLDAQHECKDTTLIQSPDDSAISLVNIIRHHETEYLASLQTSYLKLPDTTFKDLRRKLPVTRTLFPWHNTAQFSLTRDIEKELGIGK</sequence>
<keyword evidence="5" id="KW-0117">Actin capping</keyword>